<evidence type="ECO:0000256" key="6">
    <source>
        <dbReference type="ARBA" id="ARBA00036735"/>
    </source>
</evidence>
<dbReference type="PANTHER" id="PTHR11954">
    <property type="entry name" value="D-DOPACHROME DECARBOXYLASE"/>
    <property type="match status" value="1"/>
</dbReference>
<evidence type="ECO:0000313" key="14">
    <source>
        <dbReference type="Proteomes" id="UP001168821"/>
    </source>
</evidence>
<keyword evidence="14" id="KW-1185">Reference proteome</keyword>
<name>A0AA38MT68_9CUCU</name>
<gene>
    <name evidence="13" type="ORF">Zmor_002103</name>
</gene>
<organism evidence="13 14">
    <name type="scientific">Zophobas morio</name>
    <dbReference type="NCBI Taxonomy" id="2755281"/>
    <lineage>
        <taxon>Eukaryota</taxon>
        <taxon>Metazoa</taxon>
        <taxon>Ecdysozoa</taxon>
        <taxon>Arthropoda</taxon>
        <taxon>Hexapoda</taxon>
        <taxon>Insecta</taxon>
        <taxon>Pterygota</taxon>
        <taxon>Neoptera</taxon>
        <taxon>Endopterygota</taxon>
        <taxon>Coleoptera</taxon>
        <taxon>Polyphaga</taxon>
        <taxon>Cucujiformia</taxon>
        <taxon>Tenebrionidae</taxon>
        <taxon>Zophobas</taxon>
    </lineage>
</organism>
<dbReference type="SUPFAM" id="SSF55331">
    <property type="entry name" value="Tautomerase/MIF"/>
    <property type="match status" value="1"/>
</dbReference>
<sequence length="120" mass="12920">MPHFRLETNVPQNKIPADLPQKLCKVVSQSLGKPLNYCVATVIGGVNMSWGGTTEPAAQATLMSIGALGVDQNKKHAKALYELVSKELGVPSDRMYIHFINATTSDVGYNGTTFHDIFGG</sequence>
<proteinExistence type="inferred from homology"/>
<dbReference type="InterPro" id="IPR001398">
    <property type="entry name" value="Macrophage_inhib_fac"/>
</dbReference>
<evidence type="ECO:0000256" key="12">
    <source>
        <dbReference type="ARBA" id="ARBA00042730"/>
    </source>
</evidence>
<dbReference type="GO" id="GO:0050178">
    <property type="term" value="F:phenylpyruvate tautomerase activity"/>
    <property type="evidence" value="ECO:0007669"/>
    <property type="project" value="UniProtKB-EC"/>
</dbReference>
<evidence type="ECO:0000256" key="11">
    <source>
        <dbReference type="ARBA" id="ARBA00041912"/>
    </source>
</evidence>
<dbReference type="GO" id="GO:0005615">
    <property type="term" value="C:extracellular space"/>
    <property type="evidence" value="ECO:0007669"/>
    <property type="project" value="UniProtKB-KW"/>
</dbReference>
<evidence type="ECO:0000256" key="3">
    <source>
        <dbReference type="ARBA" id="ARBA00022514"/>
    </source>
</evidence>
<keyword evidence="5" id="KW-0413">Isomerase</keyword>
<comment type="subcellular location">
    <subcellularLocation>
        <location evidence="1">Secreted</location>
    </subcellularLocation>
</comment>
<evidence type="ECO:0000256" key="7">
    <source>
        <dbReference type="ARBA" id="ARBA00036823"/>
    </source>
</evidence>
<evidence type="ECO:0000256" key="2">
    <source>
        <dbReference type="ARBA" id="ARBA00005851"/>
    </source>
</evidence>
<protein>
    <recommendedName>
        <fullName evidence="12">L-dopachrome isomerase</fullName>
        <ecNumber evidence="9">5.3.2.1</ecNumber>
        <ecNumber evidence="8">5.3.3.12</ecNumber>
    </recommendedName>
    <alternativeName>
        <fullName evidence="10">L-dopachrome tautomerase</fullName>
    </alternativeName>
    <alternativeName>
        <fullName evidence="11">Phenylpyruvate tautomerase</fullName>
    </alternativeName>
</protein>
<dbReference type="AlphaFoldDB" id="A0AA38MT68"/>
<evidence type="ECO:0000256" key="10">
    <source>
        <dbReference type="ARBA" id="ARBA00041631"/>
    </source>
</evidence>
<evidence type="ECO:0000256" key="9">
    <source>
        <dbReference type="ARBA" id="ARBA00039086"/>
    </source>
</evidence>
<comment type="caution">
    <text evidence="13">The sequence shown here is derived from an EMBL/GenBank/DDBJ whole genome shotgun (WGS) entry which is preliminary data.</text>
</comment>
<dbReference type="EC" id="5.3.3.12" evidence="8"/>
<comment type="similarity">
    <text evidence="2">Belongs to the MIF family.</text>
</comment>
<evidence type="ECO:0000256" key="5">
    <source>
        <dbReference type="ARBA" id="ARBA00023235"/>
    </source>
</evidence>
<dbReference type="InterPro" id="IPR014347">
    <property type="entry name" value="Tautomerase/MIF_sf"/>
</dbReference>
<evidence type="ECO:0000256" key="4">
    <source>
        <dbReference type="ARBA" id="ARBA00022525"/>
    </source>
</evidence>
<evidence type="ECO:0000313" key="13">
    <source>
        <dbReference type="EMBL" id="KAJ3666669.1"/>
    </source>
</evidence>
<keyword evidence="3" id="KW-0202">Cytokine</keyword>
<reference evidence="13" key="1">
    <citation type="journal article" date="2023" name="G3 (Bethesda)">
        <title>Whole genome assemblies of Zophobas morio and Tenebrio molitor.</title>
        <authorList>
            <person name="Kaur S."/>
            <person name="Stinson S.A."/>
            <person name="diCenzo G.C."/>
        </authorList>
    </citation>
    <scope>NUCLEOTIDE SEQUENCE</scope>
    <source>
        <strain evidence="13">QUZm001</strain>
    </source>
</reference>
<dbReference type="Proteomes" id="UP001168821">
    <property type="component" value="Unassembled WGS sequence"/>
</dbReference>
<comment type="catalytic activity">
    <reaction evidence="6">
        <text>3-phenylpyruvate = enol-phenylpyruvate</text>
        <dbReference type="Rhea" id="RHEA:17097"/>
        <dbReference type="ChEBI" id="CHEBI:16815"/>
        <dbReference type="ChEBI" id="CHEBI:18005"/>
        <dbReference type="EC" id="5.3.2.1"/>
    </reaction>
</comment>
<dbReference type="PANTHER" id="PTHR11954:SF6">
    <property type="entry name" value="MACROPHAGE MIGRATION INHIBITORY FACTOR"/>
    <property type="match status" value="1"/>
</dbReference>
<accession>A0AA38MT68</accession>
<dbReference type="EMBL" id="JALNTZ010000001">
    <property type="protein sequence ID" value="KAJ3666669.1"/>
    <property type="molecule type" value="Genomic_DNA"/>
</dbReference>
<evidence type="ECO:0000256" key="1">
    <source>
        <dbReference type="ARBA" id="ARBA00004613"/>
    </source>
</evidence>
<dbReference type="GO" id="GO:0005125">
    <property type="term" value="F:cytokine activity"/>
    <property type="evidence" value="ECO:0007669"/>
    <property type="project" value="UniProtKB-KW"/>
</dbReference>
<dbReference type="Gene3D" id="3.30.429.10">
    <property type="entry name" value="Macrophage Migration Inhibitory Factor"/>
    <property type="match status" value="1"/>
</dbReference>
<evidence type="ECO:0000256" key="8">
    <source>
        <dbReference type="ARBA" id="ARBA00038932"/>
    </source>
</evidence>
<dbReference type="EC" id="5.3.2.1" evidence="9"/>
<comment type="catalytic activity">
    <reaction evidence="7">
        <text>L-dopachrome = 5,6-dihydroxyindole-2-carboxylate</text>
        <dbReference type="Rhea" id="RHEA:13041"/>
        <dbReference type="ChEBI" id="CHEBI:16875"/>
        <dbReference type="ChEBI" id="CHEBI:57509"/>
        <dbReference type="EC" id="5.3.3.12"/>
    </reaction>
</comment>
<dbReference type="Pfam" id="PF01187">
    <property type="entry name" value="MIF"/>
    <property type="match status" value="1"/>
</dbReference>
<keyword evidence="4" id="KW-0964">Secreted</keyword>
<dbReference type="GO" id="GO:0004167">
    <property type="term" value="F:dopachrome isomerase activity"/>
    <property type="evidence" value="ECO:0007669"/>
    <property type="project" value="UniProtKB-EC"/>
</dbReference>